<reference evidence="2 3" key="1">
    <citation type="journal article" date="2015" name="Antonie Van Leeuwenhoek">
        <title>Pseudooceanicola atlanticus gen. nov. sp. nov., isolated from surface seawater of the Atlantic Ocean and reclassification of Oceanicola batsensis, Oceanicola marinus, Oceanicola nitratireducens, Oceanicola nanhaiensis, Oceanicola antarcticus and Oceanicola flagellatus, as Pseudooceanicola batsensis comb. nov., Pseudooceanicola marinus comb. nov., Pseudooceanicola nitratireducens comb. nov., Pseudooceanicola nanhaiensis comb. nov., Pseudooceanicola antarcticus comb. nov., and Pseudooceanicola flagellatus comb. nov.</title>
        <authorList>
            <person name="Lai Q."/>
            <person name="Li G."/>
            <person name="Liu X."/>
            <person name="Du Y."/>
            <person name="Sun F."/>
            <person name="Shao Z."/>
        </authorList>
    </citation>
    <scope>NUCLEOTIDE SEQUENCE [LARGE SCALE GENOMIC DNA]</scope>
    <source>
        <strain evidence="2 3">22II-s11g</strain>
    </source>
</reference>
<dbReference type="STRING" id="1461694.ATO9_02220"/>
<comment type="caution">
    <text evidence="2">The sequence shown here is derived from an EMBL/GenBank/DDBJ whole genome shotgun (WGS) entry which is preliminary data.</text>
</comment>
<dbReference type="RefSeq" id="WP_043744423.1">
    <property type="nucleotide sequence ID" value="NZ_AQQX01000001.1"/>
</dbReference>
<evidence type="ECO:0000313" key="2">
    <source>
        <dbReference type="EMBL" id="KGM50332.1"/>
    </source>
</evidence>
<dbReference type="PANTHER" id="PTHR39199:SF1">
    <property type="entry name" value="BLR5128 PROTEIN"/>
    <property type="match status" value="1"/>
</dbReference>
<name>A0A0A0EMD0_9RHOB</name>
<dbReference type="SUPFAM" id="SSF55021">
    <property type="entry name" value="ACT-like"/>
    <property type="match status" value="2"/>
</dbReference>
<sequence>MTDPVSDRTAMIAQMAPRLTPGRFVFVTGAPEALSASALATYREDEGMSLILPLEVAATAGLDTTLPMRCITLQVHSALDGVGLTAAVADALAGAAIPCNVVAAYHHDHIFVPEDRTDDAMACLTALSEAAGE</sequence>
<dbReference type="Proteomes" id="UP000030004">
    <property type="component" value="Unassembled WGS sequence"/>
</dbReference>
<dbReference type="PANTHER" id="PTHR39199">
    <property type="entry name" value="BLR5128 PROTEIN"/>
    <property type="match status" value="1"/>
</dbReference>
<dbReference type="InterPro" id="IPR018717">
    <property type="entry name" value="DUF2241"/>
</dbReference>
<organism evidence="2 3">
    <name type="scientific">Pseudooceanicola atlanticus</name>
    <dbReference type="NCBI Taxonomy" id="1461694"/>
    <lineage>
        <taxon>Bacteria</taxon>
        <taxon>Pseudomonadati</taxon>
        <taxon>Pseudomonadota</taxon>
        <taxon>Alphaproteobacteria</taxon>
        <taxon>Rhodobacterales</taxon>
        <taxon>Paracoccaceae</taxon>
        <taxon>Pseudooceanicola</taxon>
    </lineage>
</organism>
<dbReference type="Gene3D" id="3.30.2130.10">
    <property type="entry name" value="VC0802-like"/>
    <property type="match status" value="1"/>
</dbReference>
<feature type="domain" description="DUF2241" evidence="1">
    <location>
        <begin position="10"/>
        <end position="69"/>
    </location>
</feature>
<dbReference type="OrthoDB" id="517867at2"/>
<proteinExistence type="predicted"/>
<evidence type="ECO:0000313" key="3">
    <source>
        <dbReference type="Proteomes" id="UP000030004"/>
    </source>
</evidence>
<evidence type="ECO:0000259" key="1">
    <source>
        <dbReference type="Pfam" id="PF10000"/>
    </source>
</evidence>
<dbReference type="EMBL" id="AQQX01000001">
    <property type="protein sequence ID" value="KGM50332.1"/>
    <property type="molecule type" value="Genomic_DNA"/>
</dbReference>
<protein>
    <recommendedName>
        <fullName evidence="1">DUF2241 domain-containing protein</fullName>
    </recommendedName>
</protein>
<dbReference type="InterPro" id="IPR045865">
    <property type="entry name" value="ACT-like_dom_sf"/>
</dbReference>
<dbReference type="Pfam" id="PF10000">
    <property type="entry name" value="ACT_3"/>
    <property type="match status" value="1"/>
</dbReference>
<keyword evidence="3" id="KW-1185">Reference proteome</keyword>
<dbReference type="AlphaFoldDB" id="A0A0A0EMD0"/>
<dbReference type="eggNOG" id="COG3602">
    <property type="taxonomic scope" value="Bacteria"/>
</dbReference>
<gene>
    <name evidence="2" type="ORF">ATO9_02220</name>
</gene>
<accession>A0A0A0EMD0</accession>